<gene>
    <name evidence="1" type="ORF">CTRU02_211254</name>
</gene>
<evidence type="ECO:0000313" key="2">
    <source>
        <dbReference type="Proteomes" id="UP000805649"/>
    </source>
</evidence>
<comment type="caution">
    <text evidence="1">The sequence shown here is derived from an EMBL/GenBank/DDBJ whole genome shotgun (WGS) entry which is preliminary data.</text>
</comment>
<dbReference type="EMBL" id="VUJX02000007">
    <property type="protein sequence ID" value="KAL0934455.1"/>
    <property type="molecule type" value="Genomic_DNA"/>
</dbReference>
<sequence length="58" mass="6757">MKGSRRVNSPYAYYSSRPAVQALNKISRNSLTHRPQQRKKTRKGCLDCDIPLYIDRDC</sequence>
<reference evidence="1 2" key="1">
    <citation type="journal article" date="2020" name="Phytopathology">
        <title>Genome Sequence Resources of Colletotrichum truncatum, C. plurivorum, C. musicola, and C. sojae: Four Species Pathogenic to Soybean (Glycine max).</title>
        <authorList>
            <person name="Rogerio F."/>
            <person name="Boufleur T.R."/>
            <person name="Ciampi-Guillardi M."/>
            <person name="Sukno S.A."/>
            <person name="Thon M.R."/>
            <person name="Massola Junior N.S."/>
            <person name="Baroncelli R."/>
        </authorList>
    </citation>
    <scope>NUCLEOTIDE SEQUENCE [LARGE SCALE GENOMIC DNA]</scope>
    <source>
        <strain evidence="1 2">CMES1059</strain>
    </source>
</reference>
<dbReference type="Proteomes" id="UP000805649">
    <property type="component" value="Unassembled WGS sequence"/>
</dbReference>
<evidence type="ECO:0000313" key="1">
    <source>
        <dbReference type="EMBL" id="KAL0934455.1"/>
    </source>
</evidence>
<protein>
    <submittedName>
        <fullName evidence="1">Uncharacterized protein</fullName>
    </submittedName>
</protein>
<organism evidence="1 2">
    <name type="scientific">Colletotrichum truncatum</name>
    <name type="common">Anthracnose fungus</name>
    <name type="synonym">Colletotrichum capsici</name>
    <dbReference type="NCBI Taxonomy" id="5467"/>
    <lineage>
        <taxon>Eukaryota</taxon>
        <taxon>Fungi</taxon>
        <taxon>Dikarya</taxon>
        <taxon>Ascomycota</taxon>
        <taxon>Pezizomycotina</taxon>
        <taxon>Sordariomycetes</taxon>
        <taxon>Hypocreomycetidae</taxon>
        <taxon>Glomerellales</taxon>
        <taxon>Glomerellaceae</taxon>
        <taxon>Colletotrichum</taxon>
        <taxon>Colletotrichum truncatum species complex</taxon>
    </lineage>
</organism>
<accession>A0ACC3YRB8</accession>
<name>A0ACC3YRB8_COLTU</name>
<proteinExistence type="predicted"/>
<keyword evidence="2" id="KW-1185">Reference proteome</keyword>